<proteinExistence type="predicted"/>
<reference evidence="1 2" key="1">
    <citation type="submission" date="2016-10" db="EMBL/GenBank/DDBJ databases">
        <title>Comparative genomics of Bacillus thuringiensis reveals a path to pathogens against multiple invertebrate hosts.</title>
        <authorList>
            <person name="Zheng J."/>
            <person name="Gao Q."/>
            <person name="Liu H."/>
            <person name="Peng D."/>
            <person name="Ruan L."/>
            <person name="Sun M."/>
        </authorList>
    </citation>
    <scope>NUCLEOTIDE SEQUENCE [LARGE SCALE GENOMIC DNA]</scope>
    <source>
        <strain evidence="1">BGSC 4BM1</strain>
    </source>
</reference>
<comment type="caution">
    <text evidence="1">The sequence shown here is derived from an EMBL/GenBank/DDBJ whole genome shotgun (WGS) entry which is preliminary data.</text>
</comment>
<dbReference type="AlphaFoldDB" id="A0A243AQD6"/>
<dbReference type="EMBL" id="NFDG01000019">
    <property type="protein sequence ID" value="OTY28628.1"/>
    <property type="molecule type" value="Genomic_DNA"/>
</dbReference>
<evidence type="ECO:0008006" key="3">
    <source>
        <dbReference type="Google" id="ProtNLM"/>
    </source>
</evidence>
<name>A0A243AQD6_BACTU</name>
<dbReference type="Proteomes" id="UP000194860">
    <property type="component" value="Unassembled WGS sequence"/>
</dbReference>
<protein>
    <recommendedName>
        <fullName evidence="3">Transcription initiation factor TFIIIB</fullName>
    </recommendedName>
</protein>
<accession>A0A243AQD6</accession>
<evidence type="ECO:0000313" key="2">
    <source>
        <dbReference type="Proteomes" id="UP000194860"/>
    </source>
</evidence>
<dbReference type="RefSeq" id="WP_088030963.1">
    <property type="nucleotide sequence ID" value="NZ_NFDG01000019.1"/>
</dbReference>
<evidence type="ECO:0000313" key="1">
    <source>
        <dbReference type="EMBL" id="OTY28628.1"/>
    </source>
</evidence>
<gene>
    <name evidence="1" type="ORF">BK732_03075</name>
</gene>
<sequence length="68" mass="7383">MKQETSCTNCGSTNLKEGKVGYALHAYVCADTPSTFLKGGSRSKLLTTFCLDCGLVQSFRVENPKAFK</sequence>
<organism evidence="1 2">
    <name type="scientific">Bacillus thuringiensis serovar navarrensis</name>
    <dbReference type="NCBI Taxonomy" id="339658"/>
    <lineage>
        <taxon>Bacteria</taxon>
        <taxon>Bacillati</taxon>
        <taxon>Bacillota</taxon>
        <taxon>Bacilli</taxon>
        <taxon>Bacillales</taxon>
        <taxon>Bacillaceae</taxon>
        <taxon>Bacillus</taxon>
        <taxon>Bacillus cereus group</taxon>
    </lineage>
</organism>